<dbReference type="STRING" id="33203.A0A179HWM2"/>
<keyword evidence="4 8" id="KW-0812">Transmembrane</keyword>
<feature type="domain" description="Sodium/calcium exchanger membrane region" evidence="9">
    <location>
        <begin position="106"/>
        <end position="248"/>
    </location>
</feature>
<dbReference type="Pfam" id="PF01699">
    <property type="entry name" value="Na_Ca_ex"/>
    <property type="match status" value="2"/>
</dbReference>
<dbReference type="AlphaFoldDB" id="A0A179HWM2"/>
<dbReference type="GO" id="GO:0005262">
    <property type="term" value="F:calcium channel activity"/>
    <property type="evidence" value="ECO:0007669"/>
    <property type="project" value="TreeGrafter"/>
</dbReference>
<dbReference type="EMBL" id="LSBI01000001">
    <property type="protein sequence ID" value="OAQ94434.1"/>
    <property type="molecule type" value="Genomic_DNA"/>
</dbReference>
<feature type="transmembrane region" description="Helical" evidence="8">
    <location>
        <begin position="325"/>
        <end position="343"/>
    </location>
</feature>
<feature type="transmembrane region" description="Helical" evidence="8">
    <location>
        <begin position="449"/>
        <end position="469"/>
    </location>
</feature>
<feature type="transmembrane region" description="Helical" evidence="8">
    <location>
        <begin position="422"/>
        <end position="442"/>
    </location>
</feature>
<keyword evidence="6 8" id="KW-0472">Membrane</keyword>
<name>A0A179HWM2_PURLI</name>
<dbReference type="InterPro" id="IPR004837">
    <property type="entry name" value="NaCa_Exmemb"/>
</dbReference>
<dbReference type="PANTHER" id="PTHR10846">
    <property type="entry name" value="SODIUM/POTASSIUM/CALCIUM EXCHANGER"/>
    <property type="match status" value="1"/>
</dbReference>
<keyword evidence="5 8" id="KW-1133">Transmembrane helix</keyword>
<evidence type="ECO:0000256" key="7">
    <source>
        <dbReference type="SAM" id="MobiDB-lite"/>
    </source>
</evidence>
<feature type="transmembrane region" description="Helical" evidence="8">
    <location>
        <begin position="358"/>
        <end position="379"/>
    </location>
</feature>
<feature type="transmembrane region" description="Helical" evidence="8">
    <location>
        <begin position="230"/>
        <end position="254"/>
    </location>
</feature>
<feature type="transmembrane region" description="Helical" evidence="8">
    <location>
        <begin position="386"/>
        <end position="410"/>
    </location>
</feature>
<dbReference type="InterPro" id="IPR044880">
    <property type="entry name" value="NCX_ion-bd_dom_sf"/>
</dbReference>
<evidence type="ECO:0000256" key="1">
    <source>
        <dbReference type="ARBA" id="ARBA00004141"/>
    </source>
</evidence>
<proteinExistence type="inferred from homology"/>
<reference evidence="10 11" key="1">
    <citation type="submission" date="2016-02" db="EMBL/GenBank/DDBJ databases">
        <title>Biosynthesis of antibiotic leucinostatins and their inhibition on Phytophthora in bio-control Purpureocillium lilacinum.</title>
        <authorList>
            <person name="Wang G."/>
            <person name="Liu Z."/>
            <person name="Lin R."/>
            <person name="Li E."/>
            <person name="Mao Z."/>
            <person name="Ling J."/>
            <person name="Yin W."/>
            <person name="Xie B."/>
        </authorList>
    </citation>
    <scope>NUCLEOTIDE SEQUENCE [LARGE SCALE GENOMIC DNA]</scope>
    <source>
        <strain evidence="10">PLFJ-1</strain>
    </source>
</reference>
<evidence type="ECO:0000259" key="9">
    <source>
        <dbReference type="Pfam" id="PF01699"/>
    </source>
</evidence>
<evidence type="ECO:0000256" key="5">
    <source>
        <dbReference type="ARBA" id="ARBA00022989"/>
    </source>
</evidence>
<feature type="domain" description="Sodium/calcium exchanger membrane region" evidence="9">
    <location>
        <begin position="324"/>
        <end position="464"/>
    </location>
</feature>
<dbReference type="Proteomes" id="UP000078340">
    <property type="component" value="Unassembled WGS sequence"/>
</dbReference>
<dbReference type="GO" id="GO:0008273">
    <property type="term" value="F:calcium, potassium:sodium antiporter activity"/>
    <property type="evidence" value="ECO:0007669"/>
    <property type="project" value="TreeGrafter"/>
</dbReference>
<keyword evidence="3" id="KW-0050">Antiport</keyword>
<evidence type="ECO:0000256" key="4">
    <source>
        <dbReference type="ARBA" id="ARBA00022692"/>
    </source>
</evidence>
<comment type="similarity">
    <text evidence="2">Belongs to the Ca(2+):cation antiporter (CaCA) (TC 2.A.19) family. SLC24A subfamily.</text>
</comment>
<gene>
    <name evidence="10" type="ORF">VFPFJ_00543</name>
</gene>
<evidence type="ECO:0000256" key="6">
    <source>
        <dbReference type="ARBA" id="ARBA00023136"/>
    </source>
</evidence>
<dbReference type="GO" id="GO:0006874">
    <property type="term" value="P:intracellular calcium ion homeostasis"/>
    <property type="evidence" value="ECO:0007669"/>
    <property type="project" value="TreeGrafter"/>
</dbReference>
<feature type="transmembrane region" description="Helical" evidence="8">
    <location>
        <begin position="208"/>
        <end position="224"/>
    </location>
</feature>
<evidence type="ECO:0000313" key="10">
    <source>
        <dbReference type="EMBL" id="OAQ94434.1"/>
    </source>
</evidence>
<evidence type="ECO:0000256" key="2">
    <source>
        <dbReference type="ARBA" id="ARBA00005364"/>
    </source>
</evidence>
<feature type="transmembrane region" description="Helical" evidence="8">
    <location>
        <begin position="166"/>
        <end position="188"/>
    </location>
</feature>
<evidence type="ECO:0000313" key="11">
    <source>
        <dbReference type="Proteomes" id="UP000078340"/>
    </source>
</evidence>
<keyword evidence="3" id="KW-0813">Transport</keyword>
<dbReference type="PANTHER" id="PTHR10846:SF8">
    <property type="entry name" value="INNER MEMBRANE PROTEIN YRBG"/>
    <property type="match status" value="1"/>
</dbReference>
<dbReference type="Gene3D" id="1.20.1420.30">
    <property type="entry name" value="NCX, central ion-binding region"/>
    <property type="match status" value="2"/>
</dbReference>
<comment type="caution">
    <text evidence="10">The sequence shown here is derived from an EMBL/GenBank/DDBJ whole genome shotgun (WGS) entry which is preliminary data.</text>
</comment>
<evidence type="ECO:0000256" key="8">
    <source>
        <dbReference type="SAM" id="Phobius"/>
    </source>
</evidence>
<dbReference type="OMA" id="ALIIMPM"/>
<feature type="compositionally biased region" description="Acidic residues" evidence="7">
    <location>
        <begin position="264"/>
        <end position="281"/>
    </location>
</feature>
<feature type="region of interest" description="Disordered" evidence="7">
    <location>
        <begin position="261"/>
        <end position="299"/>
    </location>
</feature>
<organism evidence="10 11">
    <name type="scientific">Purpureocillium lilacinum</name>
    <name type="common">Paecilomyces lilacinus</name>
    <dbReference type="NCBI Taxonomy" id="33203"/>
    <lineage>
        <taxon>Eukaryota</taxon>
        <taxon>Fungi</taxon>
        <taxon>Dikarya</taxon>
        <taxon>Ascomycota</taxon>
        <taxon>Pezizomycotina</taxon>
        <taxon>Sordariomycetes</taxon>
        <taxon>Hypocreomycetidae</taxon>
        <taxon>Hypocreales</taxon>
        <taxon>Ophiocordycipitaceae</taxon>
        <taxon>Purpureocillium</taxon>
    </lineage>
</organism>
<dbReference type="InterPro" id="IPR004481">
    <property type="entry name" value="K/Na/Ca-exchanger"/>
</dbReference>
<dbReference type="GO" id="GO:0005886">
    <property type="term" value="C:plasma membrane"/>
    <property type="evidence" value="ECO:0007669"/>
    <property type="project" value="TreeGrafter"/>
</dbReference>
<accession>A0A179HWM2</accession>
<comment type="subcellular location">
    <subcellularLocation>
        <location evidence="1">Membrane</location>
        <topology evidence="1">Multi-pass membrane protein</topology>
    </subcellularLocation>
</comment>
<sequence>MYGAAMQISGIRIFWPGRLMSFDLAEWLSREAIVSDSGAVTICLPLGFSQAWLTPPGHCGKHHNAQTHEPNCRLDYDLPAKHSTSPTVTQRNPGAMGATGDVAFNAAAFISTLFLLEFGADKFVDHTAIVARRTRIPDSIIALLTAGAEWEEVLVVWSLAQGRPSLAVGNIVGSAISNILGAFSLGLIFRRAGDDDDETQRFDRSSRMYATLLLAVTTFVAPIMHLPGLLVWRVCGAVLVAAFVVYLCSIGWAIRKGVLSAPESDSDDDDSDSDSNSDDDNDGRRLPPSSRAGVDHNGETDPLISREYGHHSPAASQRRSLGYHLLYLVFGFLAMLLAGYVLSRSAANIADALGTSEVLFGVVFLAIATTLPEKFVAVLSGHRGHLGILAANTAGSNIFLLTLCMGAVMLDTSGQFNGGNVAVPELLVLWLSTLGFTLTMWIDGRFHRWVGATMLLGYVVFMVVEFTIVRHV</sequence>
<evidence type="ECO:0000256" key="3">
    <source>
        <dbReference type="ARBA" id="ARBA00022449"/>
    </source>
</evidence>
<protein>
    <submittedName>
        <fullName evidence="10">Sodium calcium transporter</fullName>
    </submittedName>
</protein>